<dbReference type="AlphaFoldDB" id="A0AA39MLJ6"/>
<protein>
    <submittedName>
        <fullName evidence="1">Uncharacterized protein</fullName>
    </submittedName>
</protein>
<comment type="caution">
    <text evidence="1">The sequence shown here is derived from an EMBL/GenBank/DDBJ whole genome shotgun (WGS) entry which is preliminary data.</text>
</comment>
<accession>A0AA39MLJ6</accession>
<dbReference type="Proteomes" id="UP001175211">
    <property type="component" value="Unassembled WGS sequence"/>
</dbReference>
<keyword evidence="2" id="KW-1185">Reference proteome</keyword>
<dbReference type="EMBL" id="JAUEPS010000101">
    <property type="protein sequence ID" value="KAK0438154.1"/>
    <property type="molecule type" value="Genomic_DNA"/>
</dbReference>
<name>A0AA39MLJ6_ARMTA</name>
<gene>
    <name evidence="1" type="ORF">EV420DRAFT_1486809</name>
</gene>
<dbReference type="GeneID" id="85353990"/>
<proteinExistence type="predicted"/>
<evidence type="ECO:0000313" key="2">
    <source>
        <dbReference type="Proteomes" id="UP001175211"/>
    </source>
</evidence>
<sequence length="111" mass="12447">MTIWRSELGERNKIRHRATTLFIPVNIKKHESFLSRIISRPHDNLFTPLALSVVLIGIDTIGAGAVYSGSCTNHSCWSHHTYIDSCKWGGDVRGAKVEHPKTRGASESYTR</sequence>
<organism evidence="1 2">
    <name type="scientific">Armillaria tabescens</name>
    <name type="common">Ringless honey mushroom</name>
    <name type="synonym">Agaricus tabescens</name>
    <dbReference type="NCBI Taxonomy" id="1929756"/>
    <lineage>
        <taxon>Eukaryota</taxon>
        <taxon>Fungi</taxon>
        <taxon>Dikarya</taxon>
        <taxon>Basidiomycota</taxon>
        <taxon>Agaricomycotina</taxon>
        <taxon>Agaricomycetes</taxon>
        <taxon>Agaricomycetidae</taxon>
        <taxon>Agaricales</taxon>
        <taxon>Marasmiineae</taxon>
        <taxon>Physalacriaceae</taxon>
        <taxon>Desarmillaria</taxon>
    </lineage>
</organism>
<reference evidence="1" key="1">
    <citation type="submission" date="2023-06" db="EMBL/GenBank/DDBJ databases">
        <authorList>
            <consortium name="Lawrence Berkeley National Laboratory"/>
            <person name="Ahrendt S."/>
            <person name="Sahu N."/>
            <person name="Indic B."/>
            <person name="Wong-Bajracharya J."/>
            <person name="Merenyi Z."/>
            <person name="Ke H.-M."/>
            <person name="Monk M."/>
            <person name="Kocsube S."/>
            <person name="Drula E."/>
            <person name="Lipzen A."/>
            <person name="Balint B."/>
            <person name="Henrissat B."/>
            <person name="Andreopoulos B."/>
            <person name="Martin F.M."/>
            <person name="Harder C.B."/>
            <person name="Rigling D."/>
            <person name="Ford K.L."/>
            <person name="Foster G.D."/>
            <person name="Pangilinan J."/>
            <person name="Papanicolaou A."/>
            <person name="Barry K."/>
            <person name="LaButti K."/>
            <person name="Viragh M."/>
            <person name="Koriabine M."/>
            <person name="Yan M."/>
            <person name="Riley R."/>
            <person name="Champramary S."/>
            <person name="Plett K.L."/>
            <person name="Tsai I.J."/>
            <person name="Slot J."/>
            <person name="Sipos G."/>
            <person name="Plett J."/>
            <person name="Nagy L.G."/>
            <person name="Grigoriev I.V."/>
        </authorList>
    </citation>
    <scope>NUCLEOTIDE SEQUENCE</scope>
    <source>
        <strain evidence="1">CCBAS 213</strain>
    </source>
</reference>
<evidence type="ECO:0000313" key="1">
    <source>
        <dbReference type="EMBL" id="KAK0438154.1"/>
    </source>
</evidence>
<dbReference type="RefSeq" id="XP_060322834.1">
    <property type="nucleotide sequence ID" value="XM_060470442.1"/>
</dbReference>